<protein>
    <submittedName>
        <fullName evidence="1">Uncharacterized protein</fullName>
    </submittedName>
</protein>
<reference evidence="1 2" key="1">
    <citation type="submission" date="2013-09" db="EMBL/GenBank/DDBJ databases">
        <title>Corchorus capsularis genome sequencing.</title>
        <authorList>
            <person name="Alam M."/>
            <person name="Haque M.S."/>
            <person name="Islam M.S."/>
            <person name="Emdad E.M."/>
            <person name="Islam M.M."/>
            <person name="Ahmed B."/>
            <person name="Halim A."/>
            <person name="Hossen Q.M.M."/>
            <person name="Hossain M.Z."/>
            <person name="Ahmed R."/>
            <person name="Khan M.M."/>
            <person name="Islam R."/>
            <person name="Rashid M.M."/>
            <person name="Khan S.A."/>
            <person name="Rahman M.S."/>
            <person name="Alam M."/>
        </authorList>
    </citation>
    <scope>NUCLEOTIDE SEQUENCE [LARGE SCALE GENOMIC DNA]</scope>
    <source>
        <strain evidence="2">cv. CVL-1</strain>
        <tissue evidence="1">Whole seedling</tissue>
    </source>
</reference>
<dbReference type="Proteomes" id="UP000188268">
    <property type="component" value="Unassembled WGS sequence"/>
</dbReference>
<name>A0A1R3K927_COCAP</name>
<gene>
    <name evidence="1" type="ORF">CCACVL1_02348</name>
</gene>
<evidence type="ECO:0000313" key="1">
    <source>
        <dbReference type="EMBL" id="OMP03592.1"/>
    </source>
</evidence>
<evidence type="ECO:0000313" key="2">
    <source>
        <dbReference type="Proteomes" id="UP000188268"/>
    </source>
</evidence>
<dbReference type="AlphaFoldDB" id="A0A1R3K927"/>
<accession>A0A1R3K927</accession>
<sequence>MALDNAVILKQNAVIVERRFFRKTPLVFPTPNIAALLAALF</sequence>
<keyword evidence="2" id="KW-1185">Reference proteome</keyword>
<proteinExistence type="predicted"/>
<dbReference type="Gramene" id="OMP03592">
    <property type="protein sequence ID" value="OMP03592"/>
    <property type="gene ID" value="CCACVL1_02348"/>
</dbReference>
<comment type="caution">
    <text evidence="1">The sequence shown here is derived from an EMBL/GenBank/DDBJ whole genome shotgun (WGS) entry which is preliminary data.</text>
</comment>
<dbReference type="EMBL" id="AWWV01006014">
    <property type="protein sequence ID" value="OMP03592.1"/>
    <property type="molecule type" value="Genomic_DNA"/>
</dbReference>
<organism evidence="1 2">
    <name type="scientific">Corchorus capsularis</name>
    <name type="common">Jute</name>
    <dbReference type="NCBI Taxonomy" id="210143"/>
    <lineage>
        <taxon>Eukaryota</taxon>
        <taxon>Viridiplantae</taxon>
        <taxon>Streptophyta</taxon>
        <taxon>Embryophyta</taxon>
        <taxon>Tracheophyta</taxon>
        <taxon>Spermatophyta</taxon>
        <taxon>Magnoliopsida</taxon>
        <taxon>eudicotyledons</taxon>
        <taxon>Gunneridae</taxon>
        <taxon>Pentapetalae</taxon>
        <taxon>rosids</taxon>
        <taxon>malvids</taxon>
        <taxon>Malvales</taxon>
        <taxon>Malvaceae</taxon>
        <taxon>Grewioideae</taxon>
        <taxon>Apeibeae</taxon>
        <taxon>Corchorus</taxon>
    </lineage>
</organism>